<keyword evidence="2" id="KW-0645">Protease</keyword>
<name>A0A915PKD1_9BILA</name>
<dbReference type="GO" id="GO:0008239">
    <property type="term" value="F:dipeptidyl-peptidase activity"/>
    <property type="evidence" value="ECO:0007669"/>
    <property type="project" value="TreeGrafter"/>
</dbReference>
<evidence type="ECO:0000256" key="2">
    <source>
        <dbReference type="ARBA" id="ARBA00022670"/>
    </source>
</evidence>
<dbReference type="AlphaFoldDB" id="A0A915PKD1"/>
<reference evidence="7" key="1">
    <citation type="submission" date="2022-11" db="UniProtKB">
        <authorList>
            <consortium name="WormBaseParasite"/>
        </authorList>
    </citation>
    <scope>IDENTIFICATION</scope>
</reference>
<dbReference type="Proteomes" id="UP000887581">
    <property type="component" value="Unplaced"/>
</dbReference>
<dbReference type="WBParaSite" id="sdigi.contig220.g6289.t1">
    <property type="protein sequence ID" value="sdigi.contig220.g6289.t1"/>
    <property type="gene ID" value="sdigi.contig220.g6289"/>
</dbReference>
<dbReference type="InterPro" id="IPR029058">
    <property type="entry name" value="AB_hydrolase_fold"/>
</dbReference>
<dbReference type="SUPFAM" id="SSF53474">
    <property type="entry name" value="alpha/beta-Hydrolases"/>
    <property type="match status" value="1"/>
</dbReference>
<keyword evidence="3" id="KW-0732">Signal</keyword>
<evidence type="ECO:0000256" key="1">
    <source>
        <dbReference type="ARBA" id="ARBA00011079"/>
    </source>
</evidence>
<dbReference type="Gene3D" id="3.40.50.1820">
    <property type="entry name" value="alpha/beta hydrolase"/>
    <property type="match status" value="1"/>
</dbReference>
<evidence type="ECO:0000256" key="5">
    <source>
        <dbReference type="ARBA" id="ARBA00023180"/>
    </source>
</evidence>
<dbReference type="Pfam" id="PF05577">
    <property type="entry name" value="Peptidase_S28"/>
    <property type="match status" value="1"/>
</dbReference>
<dbReference type="PANTHER" id="PTHR11010">
    <property type="entry name" value="PROTEASE S28 PRO-X CARBOXYPEPTIDASE-RELATED"/>
    <property type="match status" value="1"/>
</dbReference>
<dbReference type="GO" id="GO:0070008">
    <property type="term" value="F:serine-type exopeptidase activity"/>
    <property type="evidence" value="ECO:0007669"/>
    <property type="project" value="InterPro"/>
</dbReference>
<evidence type="ECO:0000256" key="4">
    <source>
        <dbReference type="ARBA" id="ARBA00022801"/>
    </source>
</evidence>
<evidence type="ECO:0000313" key="6">
    <source>
        <dbReference type="Proteomes" id="UP000887581"/>
    </source>
</evidence>
<evidence type="ECO:0000256" key="3">
    <source>
        <dbReference type="ARBA" id="ARBA00022729"/>
    </source>
</evidence>
<organism evidence="6 7">
    <name type="scientific">Setaria digitata</name>
    <dbReference type="NCBI Taxonomy" id="48799"/>
    <lineage>
        <taxon>Eukaryota</taxon>
        <taxon>Metazoa</taxon>
        <taxon>Ecdysozoa</taxon>
        <taxon>Nematoda</taxon>
        <taxon>Chromadorea</taxon>
        <taxon>Rhabditida</taxon>
        <taxon>Spirurina</taxon>
        <taxon>Spiruromorpha</taxon>
        <taxon>Filarioidea</taxon>
        <taxon>Setariidae</taxon>
        <taxon>Setaria</taxon>
    </lineage>
</organism>
<evidence type="ECO:0000313" key="7">
    <source>
        <dbReference type="WBParaSite" id="sdigi.contig220.g6289.t1"/>
    </source>
</evidence>
<keyword evidence="4" id="KW-0378">Hydrolase</keyword>
<protein>
    <submittedName>
        <fullName evidence="7">Serine carboxypeptidase S28 family protein</fullName>
    </submittedName>
</protein>
<dbReference type="GO" id="GO:0006508">
    <property type="term" value="P:proteolysis"/>
    <property type="evidence" value="ECO:0007669"/>
    <property type="project" value="UniProtKB-KW"/>
</dbReference>
<comment type="similarity">
    <text evidence="1">Belongs to the peptidase S28 family.</text>
</comment>
<dbReference type="InterPro" id="IPR042269">
    <property type="entry name" value="Ser_carbopepase_S28_SKS"/>
</dbReference>
<dbReference type="Gene3D" id="1.20.120.980">
    <property type="entry name" value="Serine carboxypeptidase S28, SKS domain"/>
    <property type="match status" value="1"/>
</dbReference>
<dbReference type="PANTHER" id="PTHR11010:SF101">
    <property type="entry name" value="SERINE PROTEASE F56F10.1-RELATED"/>
    <property type="match status" value="1"/>
</dbReference>
<keyword evidence="5" id="KW-0325">Glycoprotein</keyword>
<keyword evidence="6" id="KW-1185">Reference proteome</keyword>
<dbReference type="InterPro" id="IPR008758">
    <property type="entry name" value="Peptidase_S28"/>
</dbReference>
<proteinExistence type="inferred from homology"/>
<accession>A0A915PKD1</accession>
<sequence length="325" mass="37252">MPTLSKTANKNSLLALFVVLYYYYIGISEAAIIKKSSSDNEPTVTFGSLESDMMDNLIAQKHSETGNEIKQSYPDVRSTWLSQPVDHFNKTDKRVFDQHYMYNIKFKSKSGVAFLKIGGTKEISDIELGVASRPFLIWARKYGAACFFLEHRFFGKSQPFNDISVESYKYLTIEQVMADMRRFIIEMNKIFFVNVAKPRWIIFGCSYTGKFFIGALAAWFRATNEDLTSAAIASSSVIQARVDNFDYVWNEENILKKENPKCSEAVRLGMQEIISKLYTLNGRKYKLQAKFHANFIEIEETIVAFGKLVESDPQFRDLCSDVVKK</sequence>